<reference evidence="2" key="1">
    <citation type="submission" date="2021-01" db="EMBL/GenBank/DDBJ databases">
        <title>Caligus Genome Assembly.</title>
        <authorList>
            <person name="Gallardo-Escarate C."/>
        </authorList>
    </citation>
    <scope>NUCLEOTIDE SEQUENCE [LARGE SCALE GENOMIC DNA]</scope>
</reference>
<gene>
    <name evidence="1" type="ORF">FKW44_008451</name>
</gene>
<protein>
    <submittedName>
        <fullName evidence="1">LOC101858828</fullName>
    </submittedName>
</protein>
<accession>A0A7T8QU97</accession>
<organism evidence="1 2">
    <name type="scientific">Caligus rogercresseyi</name>
    <name type="common">Sea louse</name>
    <dbReference type="NCBI Taxonomy" id="217165"/>
    <lineage>
        <taxon>Eukaryota</taxon>
        <taxon>Metazoa</taxon>
        <taxon>Ecdysozoa</taxon>
        <taxon>Arthropoda</taxon>
        <taxon>Crustacea</taxon>
        <taxon>Multicrustacea</taxon>
        <taxon>Hexanauplia</taxon>
        <taxon>Copepoda</taxon>
        <taxon>Siphonostomatoida</taxon>
        <taxon>Caligidae</taxon>
        <taxon>Caligus</taxon>
    </lineage>
</organism>
<evidence type="ECO:0000313" key="2">
    <source>
        <dbReference type="Proteomes" id="UP000595437"/>
    </source>
</evidence>
<sequence length="81" mass="9343">MNTPEQSYSGLVYTDTRSRCRMCNQNTPSPPKKCQPQMGHSRRYLLITSIWMDSGTSSWEIDSLGGLKSTYRHQTPMERKV</sequence>
<proteinExistence type="predicted"/>
<dbReference type="AlphaFoldDB" id="A0A7T8QU97"/>
<evidence type="ECO:0000313" key="1">
    <source>
        <dbReference type="EMBL" id="QQP55308.1"/>
    </source>
</evidence>
<name>A0A7T8QU97_CALRO</name>
<dbReference type="Proteomes" id="UP000595437">
    <property type="component" value="Chromosome 5"/>
</dbReference>
<keyword evidence="2" id="KW-1185">Reference proteome</keyword>
<dbReference type="EMBL" id="CP045894">
    <property type="protein sequence ID" value="QQP55308.1"/>
    <property type="molecule type" value="Genomic_DNA"/>
</dbReference>